<dbReference type="RefSeq" id="WP_013258165.1">
    <property type="nucleotide sequence ID" value="NC_014365.1"/>
</dbReference>
<name>E1QGL9_DESB2</name>
<keyword evidence="2" id="KW-1185">Reference proteome</keyword>
<evidence type="ECO:0000313" key="1">
    <source>
        <dbReference type="EMBL" id="ADK84712.1"/>
    </source>
</evidence>
<dbReference type="AlphaFoldDB" id="E1QGL9"/>
<dbReference type="KEGG" id="dbr:Deba_1344"/>
<gene>
    <name evidence="1" type="ordered locus">Deba_1344</name>
</gene>
<dbReference type="EMBL" id="CP002085">
    <property type="protein sequence ID" value="ADK84712.1"/>
    <property type="molecule type" value="Genomic_DNA"/>
</dbReference>
<proteinExistence type="predicted"/>
<protein>
    <submittedName>
        <fullName evidence="1">Uncharacterized protein</fullName>
    </submittedName>
</protein>
<organism evidence="1 2">
    <name type="scientific">Desulfarculus baarsii (strain ATCC 33931 / DSM 2075 / LMG 7858 / VKM B-1802 / 2st14)</name>
    <dbReference type="NCBI Taxonomy" id="644282"/>
    <lineage>
        <taxon>Bacteria</taxon>
        <taxon>Pseudomonadati</taxon>
        <taxon>Thermodesulfobacteriota</taxon>
        <taxon>Desulfarculia</taxon>
        <taxon>Desulfarculales</taxon>
        <taxon>Desulfarculaceae</taxon>
        <taxon>Desulfarculus</taxon>
    </lineage>
</organism>
<sequence>MIGWPAMGRGGGLVVALNLERRRGAAALLRVVGSRPPLVVAQRALPLGAEALPHEDQRQRLAREISSLTAKAGPGRLAAWISLPSQAASFHPTPAPEGLGRRLNWRPEDHLAGLTPFAPADLRAAELRATAGGPWILTALRRDLVDDAQLLAAQCGLRLTGLAPRAAYLALALAPLAGRNDDSRLVYAGDDCLDWLVFQRGQAVAMGRVMADGPLAAELAGVLASQMLAHGGRSGAVAIICCGPRAVEAQALLEGLDWPRLAPERRITLDAASEPGHIAPNSLGWPLFPLVGFAAVVGAGGRPPMNLAPQAEGPGWLERPGLSLRLGAAVLVLAAMLAGGQVWRQWRLAELARERVAELRTELKSLSAAGDPGVAKGLATANEALARRGEGLRLLQRLGQILPAEASLLRLEYDGRRASFVVRSIAPNVVAQALDNQPDMALAELTDAPAADGGQVVEQSVVMDLSAFR</sequence>
<dbReference type="Proteomes" id="UP000009047">
    <property type="component" value="Chromosome"/>
</dbReference>
<dbReference type="HOGENOM" id="CLU_582317_0_0_7"/>
<reference evidence="1 2" key="1">
    <citation type="journal article" date="2010" name="Stand. Genomic Sci.">
        <title>Complete genome sequence of Desulfarculus baarsii type strain (2st14).</title>
        <authorList>
            <person name="Sun H."/>
            <person name="Spring S."/>
            <person name="Lapidus A."/>
            <person name="Davenport K."/>
            <person name="Del Rio T.G."/>
            <person name="Tice H."/>
            <person name="Nolan M."/>
            <person name="Copeland A."/>
            <person name="Cheng J.F."/>
            <person name="Lucas S."/>
            <person name="Tapia R."/>
            <person name="Goodwin L."/>
            <person name="Pitluck S."/>
            <person name="Ivanova N."/>
            <person name="Pagani I."/>
            <person name="Mavromatis K."/>
            <person name="Ovchinnikova G."/>
            <person name="Pati A."/>
            <person name="Chen A."/>
            <person name="Palaniappan K."/>
            <person name="Hauser L."/>
            <person name="Chang Y.J."/>
            <person name="Jeffries C.D."/>
            <person name="Detter J.C."/>
            <person name="Han C."/>
            <person name="Rohde M."/>
            <person name="Brambilla E."/>
            <person name="Goker M."/>
            <person name="Woyke T."/>
            <person name="Bristow J."/>
            <person name="Eisen J.A."/>
            <person name="Markowitz V."/>
            <person name="Hugenholtz P."/>
            <person name="Kyrpides N.C."/>
            <person name="Klenk H.P."/>
            <person name="Land M."/>
        </authorList>
    </citation>
    <scope>NUCLEOTIDE SEQUENCE [LARGE SCALE GENOMIC DNA]</scope>
    <source>
        <strain evidence="2">ATCC 33931 / DSM 2075 / LMG 7858 / VKM B-1802 / 2st14</strain>
    </source>
</reference>
<evidence type="ECO:0000313" key="2">
    <source>
        <dbReference type="Proteomes" id="UP000009047"/>
    </source>
</evidence>
<accession>E1QGL9</accession>
<dbReference type="STRING" id="644282.Deba_1344"/>